<dbReference type="PANTHER" id="PTHR21075">
    <property type="entry name" value="ANAEROBIC RIBONUCLEOSIDE-TRIPHOSPHATE REDUCTASE"/>
    <property type="match status" value="1"/>
</dbReference>
<protein>
    <submittedName>
        <fullName evidence="1">Anaerobic ribonucleoside-triphosphate reductase domain protein</fullName>
    </submittedName>
</protein>
<accession>I0R612</accession>
<dbReference type="Pfam" id="PF13597">
    <property type="entry name" value="NRDD"/>
    <property type="match status" value="1"/>
</dbReference>
<evidence type="ECO:0000313" key="2">
    <source>
        <dbReference type="Proteomes" id="UP000005039"/>
    </source>
</evidence>
<comment type="caution">
    <text evidence="1">The sequence shown here is derived from an EMBL/GenBank/DDBJ whole genome shotgun (WGS) entry which is preliminary data.</text>
</comment>
<sequence length="360" mass="41266">MKDKFILCRRDKKELLYGRDDVWIKELIRIDAETALAPIDDASIERINNDFYNNLVVMSKKLGRRKFQSREWHNCIKRALYEYPEVADVFLYATKEVNAGIYGQICKQMSKIIYDGDRSNGSIDSSLVSSKRALIVDAVEKITYSNYHLAPDEREALNDGYIYIHDMGFRRDTVNCCLFDMAAVLDGGFEMGEMWYDEPATLSEAFDVIASVSMNAVAQIYGGFTIPQIDELLSKYAKKSYDIYFDEYIDIGVDKLKAESIANDKVKKDFENGFFTLEAKFNSQISPRGDYPFITVTFGIGMDSYSQMATLAALKVRKEGHGRDGFKRPVLFPKLVFLYDINLHGKGMELYHLFQAAIEW</sequence>
<name>I0R612_9FIRM</name>
<evidence type="ECO:0000313" key="1">
    <source>
        <dbReference type="EMBL" id="EIC95120.1"/>
    </source>
</evidence>
<dbReference type="eggNOG" id="COG1328">
    <property type="taxonomic scope" value="Bacteria"/>
</dbReference>
<dbReference type="Gene3D" id="3.20.70.20">
    <property type="match status" value="1"/>
</dbReference>
<keyword evidence="2" id="KW-1185">Reference proteome</keyword>
<reference evidence="1 2" key="1">
    <citation type="submission" date="2012-03" db="EMBL/GenBank/DDBJ databases">
        <authorList>
            <person name="Durkin A.S."/>
            <person name="McCorrison J."/>
            <person name="Torralba M."/>
            <person name="Gillis M."/>
            <person name="Methe B."/>
            <person name="Sutton G."/>
            <person name="Nelson K.E."/>
        </authorList>
    </citation>
    <scope>NUCLEOTIDE SEQUENCE [LARGE SCALE GENOMIC DNA]</scope>
    <source>
        <strain evidence="1 2">F0468</strain>
    </source>
</reference>
<dbReference type="RefSeq" id="WP_008754598.1">
    <property type="nucleotide sequence ID" value="NZ_AJGH01000099.1"/>
</dbReference>
<dbReference type="Proteomes" id="UP000005039">
    <property type="component" value="Unassembled WGS sequence"/>
</dbReference>
<dbReference type="EMBL" id="AJGH01000099">
    <property type="protein sequence ID" value="EIC95120.1"/>
    <property type="molecule type" value="Genomic_DNA"/>
</dbReference>
<dbReference type="PANTHER" id="PTHR21075:SF0">
    <property type="entry name" value="ANAEROBIC RIBONUCLEOSIDE-TRIPHOSPHATE REDUCTASE"/>
    <property type="match status" value="1"/>
</dbReference>
<dbReference type="PATRIC" id="fig|1095750.3.peg.2087"/>
<gene>
    <name evidence="1" type="ORF">HMPREF9970_0052</name>
</gene>
<dbReference type="GO" id="GO:0004748">
    <property type="term" value="F:ribonucleoside-diphosphate reductase activity, thioredoxin disulfide as acceptor"/>
    <property type="evidence" value="ECO:0007669"/>
    <property type="project" value="TreeGrafter"/>
</dbReference>
<dbReference type="GO" id="GO:0009265">
    <property type="term" value="P:2'-deoxyribonucleotide biosynthetic process"/>
    <property type="evidence" value="ECO:0007669"/>
    <property type="project" value="TreeGrafter"/>
</dbReference>
<proteinExistence type="predicted"/>
<dbReference type="GO" id="GO:0006260">
    <property type="term" value="P:DNA replication"/>
    <property type="evidence" value="ECO:0007669"/>
    <property type="project" value="InterPro"/>
</dbReference>
<dbReference type="AlphaFoldDB" id="I0R612"/>
<dbReference type="SUPFAM" id="SSF51998">
    <property type="entry name" value="PFL-like glycyl radical enzymes"/>
    <property type="match status" value="1"/>
</dbReference>
<dbReference type="GO" id="GO:0031250">
    <property type="term" value="C:anaerobic ribonucleoside-triphosphate reductase complex"/>
    <property type="evidence" value="ECO:0007669"/>
    <property type="project" value="TreeGrafter"/>
</dbReference>
<dbReference type="InterPro" id="IPR012833">
    <property type="entry name" value="NrdD"/>
</dbReference>
<dbReference type="GO" id="GO:0008998">
    <property type="term" value="F:ribonucleoside-triphosphate reductase (thioredoxin) activity"/>
    <property type="evidence" value="ECO:0007669"/>
    <property type="project" value="InterPro"/>
</dbReference>
<organism evidence="1 2">
    <name type="scientific">Lachnoanaerobaculum saburreum F0468</name>
    <dbReference type="NCBI Taxonomy" id="1095750"/>
    <lineage>
        <taxon>Bacteria</taxon>
        <taxon>Bacillati</taxon>
        <taxon>Bacillota</taxon>
        <taxon>Clostridia</taxon>
        <taxon>Lachnospirales</taxon>
        <taxon>Lachnospiraceae</taxon>
        <taxon>Lachnoanaerobaculum</taxon>
    </lineage>
</organism>
<dbReference type="OrthoDB" id="9804622at2"/>